<evidence type="ECO:0000313" key="2">
    <source>
        <dbReference type="EMBL" id="MFD2410992.1"/>
    </source>
</evidence>
<feature type="domain" description="Methyltransferase" evidence="1">
    <location>
        <begin position="76"/>
        <end position="168"/>
    </location>
</feature>
<dbReference type="EC" id="2.1.1.-" evidence="2"/>
<dbReference type="InterPro" id="IPR041698">
    <property type="entry name" value="Methyltransf_25"/>
</dbReference>
<evidence type="ECO:0000313" key="3">
    <source>
        <dbReference type="Proteomes" id="UP001597448"/>
    </source>
</evidence>
<keyword evidence="2" id="KW-0489">Methyltransferase</keyword>
<proteinExistence type="predicted"/>
<dbReference type="RefSeq" id="WP_209984637.1">
    <property type="nucleotide sequence ID" value="NZ_JBHSVQ010000001.1"/>
</dbReference>
<keyword evidence="2" id="KW-0808">Transferase</keyword>
<dbReference type="InterPro" id="IPR029063">
    <property type="entry name" value="SAM-dependent_MTases_sf"/>
</dbReference>
<protein>
    <submittedName>
        <fullName evidence="2">Class I SAM-dependent methyltransferase</fullName>
        <ecNumber evidence="2">2.1.1.-</ecNumber>
    </submittedName>
</protein>
<dbReference type="Gene3D" id="3.40.50.150">
    <property type="entry name" value="Vaccinia Virus protein VP39"/>
    <property type="match status" value="1"/>
</dbReference>
<name>A0ABW5FB83_9BACL</name>
<dbReference type="Proteomes" id="UP001597448">
    <property type="component" value="Unassembled WGS sequence"/>
</dbReference>
<evidence type="ECO:0000259" key="1">
    <source>
        <dbReference type="Pfam" id="PF13649"/>
    </source>
</evidence>
<sequence>MNKGLFDASVWEKAWKEDPKAMANKFKAMGMNPHTSFDHKAQVFNEEVFSSAGRDRSERIIGWMEGQGVDFNGLTVLDVGAASGGFTVPFIERGAKVTAVEPNVPLAELFLKNTAGAAPGQVELVHEAFENIDIAARGWLNAFDLVFVSMCPAVFDWESTEKVISCARQYCYISTSAGVQEHSLMNEVLPLLTGREVHAESSDMAYLTQLLYLKGYSYETIITREAKSKELPLEAAAAEVMEMLPLHHLNGDEATRKAVTDYLHTAYPEHKVVVRQGGRFGKVLIKLQDLNMYSRAAAVTSGKSADSVKR</sequence>
<dbReference type="Pfam" id="PF13649">
    <property type="entry name" value="Methyltransf_25"/>
    <property type="match status" value="1"/>
</dbReference>
<dbReference type="CDD" id="cd02440">
    <property type="entry name" value="AdoMet_MTases"/>
    <property type="match status" value="1"/>
</dbReference>
<reference evidence="3" key="1">
    <citation type="journal article" date="2019" name="Int. J. Syst. Evol. Microbiol.">
        <title>The Global Catalogue of Microorganisms (GCM) 10K type strain sequencing project: providing services to taxonomists for standard genome sequencing and annotation.</title>
        <authorList>
            <consortium name="The Broad Institute Genomics Platform"/>
            <consortium name="The Broad Institute Genome Sequencing Center for Infectious Disease"/>
            <person name="Wu L."/>
            <person name="Ma J."/>
        </authorList>
    </citation>
    <scope>NUCLEOTIDE SEQUENCE [LARGE SCALE GENOMIC DNA]</scope>
    <source>
        <strain evidence="3">CCM 8725</strain>
    </source>
</reference>
<keyword evidence="3" id="KW-1185">Reference proteome</keyword>
<accession>A0ABW5FB83</accession>
<comment type="caution">
    <text evidence="2">The sequence shown here is derived from an EMBL/GenBank/DDBJ whole genome shotgun (WGS) entry which is preliminary data.</text>
</comment>
<dbReference type="EMBL" id="JBHUKY010000023">
    <property type="protein sequence ID" value="MFD2410992.1"/>
    <property type="molecule type" value="Genomic_DNA"/>
</dbReference>
<organism evidence="2 3">
    <name type="scientific">Paenibacillus rhizoplanae</name>
    <dbReference type="NCBI Taxonomy" id="1917181"/>
    <lineage>
        <taxon>Bacteria</taxon>
        <taxon>Bacillati</taxon>
        <taxon>Bacillota</taxon>
        <taxon>Bacilli</taxon>
        <taxon>Bacillales</taxon>
        <taxon>Paenibacillaceae</taxon>
        <taxon>Paenibacillus</taxon>
    </lineage>
</organism>
<gene>
    <name evidence="2" type="ORF">ACFSX3_13970</name>
</gene>
<dbReference type="GO" id="GO:0032259">
    <property type="term" value="P:methylation"/>
    <property type="evidence" value="ECO:0007669"/>
    <property type="project" value="UniProtKB-KW"/>
</dbReference>
<dbReference type="SUPFAM" id="SSF53335">
    <property type="entry name" value="S-adenosyl-L-methionine-dependent methyltransferases"/>
    <property type="match status" value="1"/>
</dbReference>
<dbReference type="GO" id="GO:0008168">
    <property type="term" value="F:methyltransferase activity"/>
    <property type="evidence" value="ECO:0007669"/>
    <property type="project" value="UniProtKB-KW"/>
</dbReference>